<reference evidence="1" key="1">
    <citation type="journal article" date="2014" name="Int. J. Syst. Evol. Microbiol.">
        <title>Complete genome sequence of Corynebacterium casei LMG S-19264T (=DSM 44701T), isolated from a smear-ripened cheese.</title>
        <authorList>
            <consortium name="US DOE Joint Genome Institute (JGI-PGF)"/>
            <person name="Walter F."/>
            <person name="Albersmeier A."/>
            <person name="Kalinowski J."/>
            <person name="Ruckert C."/>
        </authorList>
    </citation>
    <scope>NUCLEOTIDE SEQUENCE</scope>
    <source>
        <strain evidence="1">CGMCC 4.7272</strain>
    </source>
</reference>
<organism evidence="1 2">
    <name type="scientific">Streptomyces lacrimifluminis</name>
    <dbReference type="NCBI Taxonomy" id="1500077"/>
    <lineage>
        <taxon>Bacteria</taxon>
        <taxon>Bacillati</taxon>
        <taxon>Actinomycetota</taxon>
        <taxon>Actinomycetes</taxon>
        <taxon>Kitasatosporales</taxon>
        <taxon>Streptomycetaceae</taxon>
        <taxon>Streptomyces</taxon>
    </lineage>
</organism>
<comment type="caution">
    <text evidence="1">The sequence shown here is derived from an EMBL/GenBank/DDBJ whole genome shotgun (WGS) entry which is preliminary data.</text>
</comment>
<protein>
    <submittedName>
        <fullName evidence="1">Uncharacterized protein</fullName>
    </submittedName>
</protein>
<reference evidence="1" key="2">
    <citation type="submission" date="2020-09" db="EMBL/GenBank/DDBJ databases">
        <authorList>
            <person name="Sun Q."/>
            <person name="Zhou Y."/>
        </authorList>
    </citation>
    <scope>NUCLEOTIDE SEQUENCE</scope>
    <source>
        <strain evidence="1">CGMCC 4.7272</strain>
    </source>
</reference>
<keyword evidence="2" id="KW-1185">Reference proteome</keyword>
<dbReference type="AlphaFoldDB" id="A0A917KZ78"/>
<evidence type="ECO:0000313" key="2">
    <source>
        <dbReference type="Proteomes" id="UP000625682"/>
    </source>
</evidence>
<name>A0A917KZ78_9ACTN</name>
<dbReference type="EMBL" id="BMMU01000009">
    <property type="protein sequence ID" value="GGJ34317.1"/>
    <property type="molecule type" value="Genomic_DNA"/>
</dbReference>
<gene>
    <name evidence="1" type="ORF">GCM10012282_33820</name>
</gene>
<accession>A0A917KZ78</accession>
<sequence>MSDLIRYEGGSSRAVARRSSRAMQEIQQRGELDLAQLINSGRQVEARAMVRRRLTEDGMTDVADVGQRARELARGDQFLASLLIPIVQEFAQTTARDIREFGRDF</sequence>
<evidence type="ECO:0000313" key="1">
    <source>
        <dbReference type="EMBL" id="GGJ34317.1"/>
    </source>
</evidence>
<dbReference type="Proteomes" id="UP000625682">
    <property type="component" value="Unassembled WGS sequence"/>
</dbReference>
<dbReference type="RefSeq" id="WP_189148160.1">
    <property type="nucleotide sequence ID" value="NZ_BAABER010000020.1"/>
</dbReference>
<proteinExistence type="predicted"/>